<dbReference type="Pfam" id="PF01399">
    <property type="entry name" value="PCI"/>
    <property type="match status" value="1"/>
</dbReference>
<dbReference type="PROSITE" id="PS50250">
    <property type="entry name" value="PCI"/>
    <property type="match status" value="1"/>
</dbReference>
<dbReference type="EMBL" id="ONZQ02000023">
    <property type="protein sequence ID" value="SPO07662.1"/>
    <property type="molecule type" value="Genomic_DNA"/>
</dbReference>
<name>A0AAE8N987_9PEZI</name>
<feature type="coiled-coil region" evidence="3">
    <location>
        <begin position="187"/>
        <end position="214"/>
    </location>
</feature>
<evidence type="ECO:0000256" key="2">
    <source>
        <dbReference type="ARBA" id="ARBA00022790"/>
    </source>
</evidence>
<evidence type="ECO:0000313" key="6">
    <source>
        <dbReference type="EMBL" id="SPO07662.1"/>
    </source>
</evidence>
<reference evidence="6" key="1">
    <citation type="submission" date="2018-03" db="EMBL/GenBank/DDBJ databases">
        <authorList>
            <person name="Guldener U."/>
        </authorList>
    </citation>
    <scope>NUCLEOTIDE SEQUENCE</scope>
</reference>
<sequence length="270" mass="28934">MEQTKALNALEPFLALQKTASSPLAAAELITRATSAPHTYLFAELLHTPAAQSLASHPKQAPYLALLRVFSYGTYADYLAAPAGSLPPLTEQQALKLRQLSLLSLARDRRNLSYASLMAALDLASARELEDAVTSAVYAGLLDATMDPYRAVLQVHSVSPLRDLAPGSIPPMMEKLEAWSARCGDTLASLESEVESIKEKAALRQKEKAAAEAELKRLVDAKDGVRIGAGRGGRQRGGGKRGVEEGGEEVMDVDVDEEGGGKLRASRRKL</sequence>
<evidence type="ECO:0000256" key="3">
    <source>
        <dbReference type="SAM" id="Coils"/>
    </source>
</evidence>
<dbReference type="Proteomes" id="UP001187682">
    <property type="component" value="Unassembled WGS sequence"/>
</dbReference>
<dbReference type="InterPro" id="IPR045237">
    <property type="entry name" value="COPS7/eIF3m"/>
</dbReference>
<dbReference type="InterPro" id="IPR000717">
    <property type="entry name" value="PCI_dom"/>
</dbReference>
<proteinExistence type="inferred from homology"/>
<evidence type="ECO:0000313" key="7">
    <source>
        <dbReference type="Proteomes" id="UP001187682"/>
    </source>
</evidence>
<accession>A0AAE8N987</accession>
<keyword evidence="7" id="KW-1185">Reference proteome</keyword>
<evidence type="ECO:0000256" key="4">
    <source>
        <dbReference type="SAM" id="MobiDB-lite"/>
    </source>
</evidence>
<dbReference type="Pfam" id="PF22061">
    <property type="entry name" value="CSN7_HB_subdom"/>
    <property type="match status" value="1"/>
</dbReference>
<comment type="similarity">
    <text evidence="1">Belongs to the CSN7/EIF3M family. CSN7 subfamily.</text>
</comment>
<dbReference type="AlphaFoldDB" id="A0AAE8N987"/>
<keyword evidence="3" id="KW-0175">Coiled coil</keyword>
<dbReference type="PANTHER" id="PTHR15350:SF5">
    <property type="entry name" value="COP9 SIGNALOSOME COMPLEX SUBUNIT 7"/>
    <property type="match status" value="1"/>
</dbReference>
<feature type="compositionally biased region" description="Acidic residues" evidence="4">
    <location>
        <begin position="245"/>
        <end position="258"/>
    </location>
</feature>
<feature type="region of interest" description="Disordered" evidence="4">
    <location>
        <begin position="226"/>
        <end position="270"/>
    </location>
</feature>
<protein>
    <submittedName>
        <fullName evidence="6">Related to ACOB protein</fullName>
    </submittedName>
</protein>
<evidence type="ECO:0000259" key="5">
    <source>
        <dbReference type="PROSITE" id="PS50250"/>
    </source>
</evidence>
<comment type="caution">
    <text evidence="6">The sequence shown here is derived from an EMBL/GenBank/DDBJ whole genome shotgun (WGS) entry which is preliminary data.</text>
</comment>
<feature type="domain" description="PCI" evidence="5">
    <location>
        <begin position="2"/>
        <end position="160"/>
    </location>
</feature>
<dbReference type="GO" id="GO:0008180">
    <property type="term" value="C:COP9 signalosome"/>
    <property type="evidence" value="ECO:0007669"/>
    <property type="project" value="UniProtKB-KW"/>
</dbReference>
<evidence type="ECO:0000256" key="1">
    <source>
        <dbReference type="ARBA" id="ARBA00008482"/>
    </source>
</evidence>
<organism evidence="6 7">
    <name type="scientific">Cephalotrichum gorgonifer</name>
    <dbReference type="NCBI Taxonomy" id="2041049"/>
    <lineage>
        <taxon>Eukaryota</taxon>
        <taxon>Fungi</taxon>
        <taxon>Dikarya</taxon>
        <taxon>Ascomycota</taxon>
        <taxon>Pezizomycotina</taxon>
        <taxon>Sordariomycetes</taxon>
        <taxon>Hypocreomycetidae</taxon>
        <taxon>Microascales</taxon>
        <taxon>Microascaceae</taxon>
        <taxon>Cephalotrichum</taxon>
    </lineage>
</organism>
<dbReference type="SMART" id="SM00088">
    <property type="entry name" value="PINT"/>
    <property type="match status" value="1"/>
</dbReference>
<keyword evidence="2" id="KW-0736">Signalosome</keyword>
<gene>
    <name evidence="6" type="ORF">DNG_10357</name>
</gene>
<dbReference type="PANTHER" id="PTHR15350">
    <property type="entry name" value="COP9 SIGNALOSOME COMPLEX SUBUNIT 7/DENDRITIC CELL PROTEIN GA17"/>
    <property type="match status" value="1"/>
</dbReference>